<keyword evidence="2 6" id="KW-0349">Heme</keyword>
<dbReference type="PANTHER" id="PTHR46458">
    <property type="entry name" value="BLR2807 PROTEIN"/>
    <property type="match status" value="1"/>
</dbReference>
<dbReference type="GO" id="GO:0046872">
    <property type="term" value="F:metal ion binding"/>
    <property type="evidence" value="ECO:0007669"/>
    <property type="project" value="UniProtKB-KW"/>
</dbReference>
<evidence type="ECO:0000313" key="8">
    <source>
        <dbReference type="EMBL" id="RNA13680.1"/>
    </source>
</evidence>
<keyword evidence="3 6" id="KW-0561">Oxygen transport</keyword>
<dbReference type="AlphaFoldDB" id="A0A3M7QQR5"/>
<comment type="similarity">
    <text evidence="6">Belongs to the globin family.</text>
</comment>
<evidence type="ECO:0000313" key="9">
    <source>
        <dbReference type="Proteomes" id="UP000276133"/>
    </source>
</evidence>
<comment type="caution">
    <text evidence="8">The sequence shown here is derived from an EMBL/GenBank/DDBJ whole genome shotgun (WGS) entry which is preliminary data.</text>
</comment>
<organism evidence="8 9">
    <name type="scientific">Brachionus plicatilis</name>
    <name type="common">Marine rotifer</name>
    <name type="synonym">Brachionus muelleri</name>
    <dbReference type="NCBI Taxonomy" id="10195"/>
    <lineage>
        <taxon>Eukaryota</taxon>
        <taxon>Metazoa</taxon>
        <taxon>Spiralia</taxon>
        <taxon>Gnathifera</taxon>
        <taxon>Rotifera</taxon>
        <taxon>Eurotatoria</taxon>
        <taxon>Monogononta</taxon>
        <taxon>Pseudotrocha</taxon>
        <taxon>Ploima</taxon>
        <taxon>Brachionidae</taxon>
        <taxon>Brachionus</taxon>
    </lineage>
</organism>
<accession>A0A3M7QQR5</accession>
<evidence type="ECO:0000256" key="1">
    <source>
        <dbReference type="ARBA" id="ARBA00022448"/>
    </source>
</evidence>
<feature type="domain" description="Globin" evidence="7">
    <location>
        <begin position="31"/>
        <end position="181"/>
    </location>
</feature>
<dbReference type="OrthoDB" id="436496at2759"/>
<dbReference type="GO" id="GO:0019825">
    <property type="term" value="F:oxygen binding"/>
    <property type="evidence" value="ECO:0007669"/>
    <property type="project" value="InterPro"/>
</dbReference>
<keyword evidence="5" id="KW-0408">Iron</keyword>
<proteinExistence type="inferred from homology"/>
<evidence type="ECO:0000256" key="3">
    <source>
        <dbReference type="ARBA" id="ARBA00022621"/>
    </source>
</evidence>
<keyword evidence="9" id="KW-1185">Reference proteome</keyword>
<dbReference type="InterPro" id="IPR000971">
    <property type="entry name" value="Globin"/>
</dbReference>
<dbReference type="InterPro" id="IPR044399">
    <property type="entry name" value="Mb-like_M"/>
</dbReference>
<evidence type="ECO:0000256" key="6">
    <source>
        <dbReference type="RuleBase" id="RU000356"/>
    </source>
</evidence>
<evidence type="ECO:0000256" key="2">
    <source>
        <dbReference type="ARBA" id="ARBA00022617"/>
    </source>
</evidence>
<dbReference type="InterPro" id="IPR012292">
    <property type="entry name" value="Globin/Proto"/>
</dbReference>
<dbReference type="GO" id="GO:0005344">
    <property type="term" value="F:oxygen carrier activity"/>
    <property type="evidence" value="ECO:0007669"/>
    <property type="project" value="UniProtKB-KW"/>
</dbReference>
<dbReference type="InterPro" id="IPR009050">
    <property type="entry name" value="Globin-like_sf"/>
</dbReference>
<name>A0A3M7QQR5_BRAPC</name>
<evidence type="ECO:0000259" key="7">
    <source>
        <dbReference type="PROSITE" id="PS01033"/>
    </source>
</evidence>
<dbReference type="CDD" id="cd01040">
    <property type="entry name" value="Mb-like"/>
    <property type="match status" value="1"/>
</dbReference>
<dbReference type="STRING" id="10195.A0A3M7QQR5"/>
<dbReference type="Proteomes" id="UP000276133">
    <property type="component" value="Unassembled WGS sequence"/>
</dbReference>
<dbReference type="InterPro" id="IPR050532">
    <property type="entry name" value="Globin-like_OT"/>
</dbReference>
<dbReference type="Gene3D" id="1.10.490.10">
    <property type="entry name" value="Globins"/>
    <property type="match status" value="1"/>
</dbReference>
<evidence type="ECO:0000256" key="4">
    <source>
        <dbReference type="ARBA" id="ARBA00022723"/>
    </source>
</evidence>
<protein>
    <submittedName>
        <fullName evidence="8">Neuroglobin-like</fullName>
    </submittedName>
</protein>
<reference evidence="8 9" key="1">
    <citation type="journal article" date="2018" name="Sci. Rep.">
        <title>Genomic signatures of local adaptation to the degree of environmental predictability in rotifers.</title>
        <authorList>
            <person name="Franch-Gras L."/>
            <person name="Hahn C."/>
            <person name="Garcia-Roger E.M."/>
            <person name="Carmona M.J."/>
            <person name="Serra M."/>
            <person name="Gomez A."/>
        </authorList>
    </citation>
    <scope>NUCLEOTIDE SEQUENCE [LARGE SCALE GENOMIC DNA]</scope>
    <source>
        <strain evidence="8">HYR1</strain>
    </source>
</reference>
<dbReference type="GO" id="GO:0020037">
    <property type="term" value="F:heme binding"/>
    <property type="evidence" value="ECO:0007669"/>
    <property type="project" value="InterPro"/>
</dbReference>
<dbReference type="Pfam" id="PF00042">
    <property type="entry name" value="Globin"/>
    <property type="match status" value="1"/>
</dbReference>
<dbReference type="SUPFAM" id="SSF46458">
    <property type="entry name" value="Globin-like"/>
    <property type="match status" value="1"/>
</dbReference>
<dbReference type="EMBL" id="REGN01005345">
    <property type="protein sequence ID" value="RNA13680.1"/>
    <property type="molecule type" value="Genomic_DNA"/>
</dbReference>
<gene>
    <name evidence="8" type="ORF">BpHYR1_034159</name>
</gene>
<dbReference type="PANTHER" id="PTHR46458:SF1">
    <property type="entry name" value="GEO09476P1"/>
    <property type="match status" value="1"/>
</dbReference>
<keyword evidence="1 6" id="KW-0813">Transport</keyword>
<evidence type="ECO:0000256" key="5">
    <source>
        <dbReference type="ARBA" id="ARBA00023004"/>
    </source>
</evidence>
<keyword evidence="4" id="KW-0479">Metal-binding</keyword>
<sequence length="201" mass="23608">MGCTHSDFVVATKNALNPTYLNRYKNTENAELTGDQIQRVKSSWKLITNHREFGLNIMTRIFTKHLEVKNKWIFAKDLNNEDEIRKNPQLVYHATKIMEVMDKVIASYNYDGVNDFKDIMHLGKNHFDYGVRPSDFEHFEEALIYCLEKEIKNDTIFDLATKASWKKFFMTLASKLSEGIYLAEIDELNTINNCKKKNNFY</sequence>
<dbReference type="PROSITE" id="PS01033">
    <property type="entry name" value="GLOBIN"/>
    <property type="match status" value="1"/>
</dbReference>